<protein>
    <submittedName>
        <fullName evidence="2">DUF1499 domain-containing protein</fullName>
    </submittedName>
</protein>
<keyword evidence="1" id="KW-0732">Signal</keyword>
<organism evidence="2 3">
    <name type="scientific">Candidatus Litorirhabdus singularis</name>
    <dbReference type="NCBI Taxonomy" id="2518993"/>
    <lineage>
        <taxon>Bacteria</taxon>
        <taxon>Pseudomonadati</taxon>
        <taxon>Pseudomonadota</taxon>
        <taxon>Gammaproteobacteria</taxon>
        <taxon>Cellvibrionales</taxon>
        <taxon>Halieaceae</taxon>
        <taxon>Candidatus Litorirhabdus</taxon>
    </lineage>
</organism>
<evidence type="ECO:0000256" key="1">
    <source>
        <dbReference type="SAM" id="SignalP"/>
    </source>
</evidence>
<dbReference type="PROSITE" id="PS51257">
    <property type="entry name" value="PROKAR_LIPOPROTEIN"/>
    <property type="match status" value="1"/>
</dbReference>
<dbReference type="InterPro" id="IPR010865">
    <property type="entry name" value="DUF1499"/>
</dbReference>
<name>A0ABT3TGZ9_9GAMM</name>
<comment type="caution">
    <text evidence="2">The sequence shown here is derived from an EMBL/GenBank/DDBJ whole genome shotgun (WGS) entry which is preliminary data.</text>
</comment>
<dbReference type="RefSeq" id="WP_420887162.1">
    <property type="nucleotide sequence ID" value="NZ_SHNN01000001.1"/>
</dbReference>
<keyword evidence="3" id="KW-1185">Reference proteome</keyword>
<gene>
    <name evidence="2" type="ORF">EYC98_07385</name>
</gene>
<evidence type="ECO:0000313" key="2">
    <source>
        <dbReference type="EMBL" id="MCX2980699.1"/>
    </source>
</evidence>
<dbReference type="EMBL" id="SHNN01000001">
    <property type="protein sequence ID" value="MCX2980699.1"/>
    <property type="molecule type" value="Genomic_DNA"/>
</dbReference>
<evidence type="ECO:0000313" key="3">
    <source>
        <dbReference type="Proteomes" id="UP001143362"/>
    </source>
</evidence>
<dbReference type="Pfam" id="PF07386">
    <property type="entry name" value="DUF1499"/>
    <property type="match status" value="1"/>
</dbReference>
<sequence>MKTHRLCLPLITVLLFGCTSAPEKPAAEASLPPCGGLPNCVNSQIGEGSSAIEPLHATAEQWESLKRWLSGQKNWTITIASDDFVQAVVKTPLLRFRDDVQLLFDEQAGVIQMRSSSRLGISDMGTNRQRLETLRTHLADEDAESCLADAGDRHHLVTKYHSSPQYHHATIVAPLHYQWGKTCDTRYAIAGSA</sequence>
<dbReference type="PANTHER" id="PTHR34801:SF6">
    <property type="entry name" value="SLL1620 PROTEIN"/>
    <property type="match status" value="1"/>
</dbReference>
<feature type="chain" id="PRO_5047372519" evidence="1">
    <location>
        <begin position="22"/>
        <end position="193"/>
    </location>
</feature>
<dbReference type="PANTHER" id="PTHR34801">
    <property type="entry name" value="EXPRESSED PROTEIN"/>
    <property type="match status" value="1"/>
</dbReference>
<accession>A0ABT3TGZ9</accession>
<dbReference type="Proteomes" id="UP001143362">
    <property type="component" value="Unassembled WGS sequence"/>
</dbReference>
<proteinExistence type="predicted"/>
<reference evidence="2" key="1">
    <citation type="submission" date="2019-02" db="EMBL/GenBank/DDBJ databases">
        <authorList>
            <person name="Li S.-H."/>
        </authorList>
    </citation>
    <scope>NUCLEOTIDE SEQUENCE</scope>
    <source>
        <strain evidence="2">IMCC14734</strain>
    </source>
</reference>
<feature type="signal peptide" evidence="1">
    <location>
        <begin position="1"/>
        <end position="21"/>
    </location>
</feature>